<feature type="domain" description="PPE family C-terminal" evidence="2">
    <location>
        <begin position="135"/>
        <end position="207"/>
    </location>
</feature>
<name>A0A5B1BMH6_MYCSI</name>
<evidence type="ECO:0000313" key="4">
    <source>
        <dbReference type="Proteomes" id="UP000324701"/>
    </source>
</evidence>
<dbReference type="Pfam" id="PF12484">
    <property type="entry name" value="PPE-SVP"/>
    <property type="match status" value="1"/>
</dbReference>
<evidence type="ECO:0000256" key="1">
    <source>
        <dbReference type="SAM" id="MobiDB-lite"/>
    </source>
</evidence>
<protein>
    <recommendedName>
        <fullName evidence="2">PPE family C-terminal domain-containing protein</fullName>
    </recommendedName>
</protein>
<sequence>MAAQAAAVAKAAGTDTGTNAQAALGQFSSLGTQTLPRPAASVVLPATESAASAASVAIPTPVGELDVVALYIASVGTASLGLSIVNTTRPFGSGGCCGSDDTGGGIEPTQGNAVSATTDASVSAPSTASGGVSVSAGVGPAALLGGLSVPHGWTMAAPEIKLAVESAPSASLSAAATNIGGMPPGLLSGMALASLAGRGIGGGNPRATKDARPEQDGQVWRKPTVVVIQHPPPTAGPNRNRPL</sequence>
<gene>
    <name evidence="3" type="ORF">F0Q45_20690</name>
</gene>
<evidence type="ECO:0000313" key="3">
    <source>
        <dbReference type="EMBL" id="KAA1248414.1"/>
    </source>
</evidence>
<dbReference type="Proteomes" id="UP000324701">
    <property type="component" value="Unassembled WGS sequence"/>
</dbReference>
<dbReference type="AlphaFoldDB" id="A0A5B1BMH6"/>
<accession>A0A5B1BMH6</accession>
<reference evidence="3 4" key="1">
    <citation type="submission" date="2019-09" db="EMBL/GenBank/DDBJ databases">
        <title>Report of infection by Mycobacterium simiae a patient suffering from pulmonary tuberculosis.</title>
        <authorList>
            <person name="Mohanty P.S."/>
            <person name="Bansal A.K."/>
            <person name="Singh H."/>
            <person name="Sharma S."/>
            <person name="Patil S.A."/>
            <person name="Upadhaya P."/>
            <person name="Singh P.K."/>
            <person name="Kumar D."/>
            <person name="Kumar S."/>
            <person name="Singh R.K."/>
            <person name="Chaudhary B."/>
        </authorList>
    </citation>
    <scope>NUCLEOTIDE SEQUENCE [LARGE SCALE GENOMIC DNA]</scope>
    <source>
        <strain evidence="3 4">JAL-560-SIM</strain>
    </source>
</reference>
<dbReference type="EMBL" id="VTZN01000162">
    <property type="protein sequence ID" value="KAA1248414.1"/>
    <property type="molecule type" value="Genomic_DNA"/>
</dbReference>
<proteinExistence type="predicted"/>
<organism evidence="3 4">
    <name type="scientific">Mycobacterium simiae</name>
    <name type="common">Mycobacterium habana</name>
    <dbReference type="NCBI Taxonomy" id="1784"/>
    <lineage>
        <taxon>Bacteria</taxon>
        <taxon>Bacillati</taxon>
        <taxon>Actinomycetota</taxon>
        <taxon>Actinomycetes</taxon>
        <taxon>Mycobacteriales</taxon>
        <taxon>Mycobacteriaceae</taxon>
        <taxon>Mycobacterium</taxon>
        <taxon>Mycobacterium simiae complex</taxon>
    </lineage>
</organism>
<keyword evidence="4" id="KW-1185">Reference proteome</keyword>
<comment type="caution">
    <text evidence="3">The sequence shown here is derived from an EMBL/GenBank/DDBJ whole genome shotgun (WGS) entry which is preliminary data.</text>
</comment>
<feature type="region of interest" description="Disordered" evidence="1">
    <location>
        <begin position="201"/>
        <end position="221"/>
    </location>
</feature>
<evidence type="ECO:0000259" key="2">
    <source>
        <dbReference type="Pfam" id="PF12484"/>
    </source>
</evidence>
<dbReference type="InterPro" id="IPR022171">
    <property type="entry name" value="PPE_C"/>
</dbReference>